<sequence length="578" mass="65381">MIVFRWFKNALLFIMKEIASFLIKIVMVMVILIILLTVFVPKTPVEKAPIRKNTYIELDLSNPVGERGSLSIFTIEGEKVNFYNMLNYLDKGKNDQRIDGLILKVDSVALNRAQVEELGRKIKEYREVGKKVYAFSRGFQNRNYSLAVNADEIIMPPSRGAGSNISGYFMELPYMKRLSDKIGIKYDVIHVGDYKSYGENYVREEMSPEFRENITRLLDRIYYNFVQDVSVSRNIDERTLSRKILNGDFVLADAFKMKEEKLVDSLMYYHEFLKERKIANITTLGKYARSVVGHQSSGKKIAVIYGDGEILYSNSGRGAQQSITPDTIISELNMAVRDKNVVGIVLRIDSPGGSALASEVINAKIRSIEKPVYVSMGGTSASGGYYISASGDRIFAERDTITGSIGVVSLVPDVSELAGKLGIKIESVQKGKLSGIYSITDGMTKGERERIYESSSKIYSEFKERVSSGRNIPMSQMESLAGGRVWLGEEALEKGLVDGIGGLQDTIKIMAKDLQLSEYNVVEIRRENPFEKLFMNYKYLENFYNKFNSLLNMEFNKEKDMTESELIIKPVTYLPYRI</sequence>
<evidence type="ECO:0000256" key="6">
    <source>
        <dbReference type="ARBA" id="ARBA00023136"/>
    </source>
</evidence>
<evidence type="ECO:0000256" key="3">
    <source>
        <dbReference type="ARBA" id="ARBA00022670"/>
    </source>
</evidence>
<feature type="domain" description="Peptidase S49" evidence="9">
    <location>
        <begin position="126"/>
        <end position="275"/>
    </location>
</feature>
<keyword evidence="8" id="KW-1133">Transmembrane helix</keyword>
<dbReference type="InterPro" id="IPR047217">
    <property type="entry name" value="S49_SppA_67K_type_N"/>
</dbReference>
<evidence type="ECO:0000259" key="9">
    <source>
        <dbReference type="Pfam" id="PF01343"/>
    </source>
</evidence>
<name>E3H6Q7_ILYPC</name>
<dbReference type="CDD" id="cd07018">
    <property type="entry name" value="S49_SppA_67K_type"/>
    <property type="match status" value="1"/>
</dbReference>
<keyword evidence="6 8" id="KW-0472">Membrane</keyword>
<dbReference type="CDD" id="cd07023">
    <property type="entry name" value="S49_Sppa_N_C"/>
    <property type="match status" value="1"/>
</dbReference>
<keyword evidence="3" id="KW-0645">Protease</keyword>
<dbReference type="SUPFAM" id="SSF52096">
    <property type="entry name" value="ClpP/crotonase"/>
    <property type="match status" value="2"/>
</dbReference>
<evidence type="ECO:0000256" key="7">
    <source>
        <dbReference type="PIRSR" id="PIRSR001217-1"/>
    </source>
</evidence>
<evidence type="ECO:0000256" key="1">
    <source>
        <dbReference type="ARBA" id="ARBA00004370"/>
    </source>
</evidence>
<dbReference type="GO" id="GO:0016020">
    <property type="term" value="C:membrane"/>
    <property type="evidence" value="ECO:0007669"/>
    <property type="project" value="UniProtKB-SubCell"/>
</dbReference>
<dbReference type="PANTHER" id="PTHR33209:SF1">
    <property type="entry name" value="PEPTIDASE S49 DOMAIN-CONTAINING PROTEIN"/>
    <property type="match status" value="1"/>
</dbReference>
<dbReference type="InterPro" id="IPR002142">
    <property type="entry name" value="Peptidase_S49"/>
</dbReference>
<dbReference type="GO" id="GO:0008236">
    <property type="term" value="F:serine-type peptidase activity"/>
    <property type="evidence" value="ECO:0007669"/>
    <property type="project" value="UniProtKB-KW"/>
</dbReference>
<dbReference type="EMBL" id="CP002281">
    <property type="protein sequence ID" value="ADO82426.1"/>
    <property type="molecule type" value="Genomic_DNA"/>
</dbReference>
<dbReference type="InterPro" id="IPR047272">
    <property type="entry name" value="S49_SppA_C"/>
</dbReference>
<dbReference type="Proteomes" id="UP000006875">
    <property type="component" value="Chromosome"/>
</dbReference>
<dbReference type="eggNOG" id="COG0616">
    <property type="taxonomic scope" value="Bacteria"/>
</dbReference>
<evidence type="ECO:0000256" key="5">
    <source>
        <dbReference type="ARBA" id="ARBA00022825"/>
    </source>
</evidence>
<reference evidence="10 11" key="1">
    <citation type="journal article" date="2010" name="Stand. Genomic Sci.">
        <title>Complete genome sequence of Ilyobacter polytropus type strain (CuHbu1).</title>
        <authorList>
            <person name="Sikorski J."/>
            <person name="Chertkov O."/>
            <person name="Lapidus A."/>
            <person name="Nolan M."/>
            <person name="Lucas S."/>
            <person name="Del Rio T.G."/>
            <person name="Tice H."/>
            <person name="Cheng J.F."/>
            <person name="Tapia R."/>
            <person name="Han C."/>
            <person name="Goodwin L."/>
            <person name="Pitluck S."/>
            <person name="Liolios K."/>
            <person name="Ivanova N."/>
            <person name="Mavromatis K."/>
            <person name="Mikhailova N."/>
            <person name="Pati A."/>
            <person name="Chen A."/>
            <person name="Palaniappan K."/>
            <person name="Land M."/>
            <person name="Hauser L."/>
            <person name="Chang Y.J."/>
            <person name="Jeffries C.D."/>
            <person name="Brambilla E."/>
            <person name="Yasawong M."/>
            <person name="Rohde M."/>
            <person name="Pukall R."/>
            <person name="Spring S."/>
            <person name="Goker M."/>
            <person name="Woyke T."/>
            <person name="Bristow J."/>
            <person name="Eisen J.A."/>
            <person name="Markowitz V."/>
            <person name="Hugenholtz P."/>
            <person name="Kyrpides N.C."/>
            <person name="Klenk H.P."/>
        </authorList>
    </citation>
    <scope>NUCLEOTIDE SEQUENCE [LARGE SCALE GENOMIC DNA]</scope>
    <source>
        <strain evidence="11">ATCC 51220 / DSM 2926 / LMG 16218 / CuHBu1</strain>
    </source>
</reference>
<feature type="active site" description="Nucleophile" evidence="7">
    <location>
        <position position="382"/>
    </location>
</feature>
<proteinExistence type="inferred from homology"/>
<dbReference type="PIRSF" id="PIRSF001217">
    <property type="entry name" value="Protease_4_SppA"/>
    <property type="match status" value="1"/>
</dbReference>
<gene>
    <name evidence="10" type="ordered locus">Ilyop_0639</name>
</gene>
<feature type="transmembrane region" description="Helical" evidence="8">
    <location>
        <begin position="21"/>
        <end position="40"/>
    </location>
</feature>
<evidence type="ECO:0000256" key="2">
    <source>
        <dbReference type="ARBA" id="ARBA00008683"/>
    </source>
</evidence>
<dbReference type="STRING" id="572544.Ilyop_0639"/>
<organism evidence="10 11">
    <name type="scientific">Ilyobacter polytropus (strain ATCC 51220 / DSM 2926 / LMG 16218 / CuHBu1)</name>
    <dbReference type="NCBI Taxonomy" id="572544"/>
    <lineage>
        <taxon>Bacteria</taxon>
        <taxon>Fusobacteriati</taxon>
        <taxon>Fusobacteriota</taxon>
        <taxon>Fusobacteriia</taxon>
        <taxon>Fusobacteriales</taxon>
        <taxon>Fusobacteriaceae</taxon>
        <taxon>Ilyobacter</taxon>
    </lineage>
</organism>
<dbReference type="InterPro" id="IPR004635">
    <property type="entry name" value="Pept_S49_SppA"/>
</dbReference>
<evidence type="ECO:0000313" key="11">
    <source>
        <dbReference type="Proteomes" id="UP000006875"/>
    </source>
</evidence>
<dbReference type="Gene3D" id="3.90.226.10">
    <property type="entry name" value="2-enoyl-CoA Hydratase, Chain A, domain 1"/>
    <property type="match status" value="2"/>
</dbReference>
<evidence type="ECO:0000256" key="8">
    <source>
        <dbReference type="SAM" id="Phobius"/>
    </source>
</evidence>
<dbReference type="Gene3D" id="6.20.330.10">
    <property type="match status" value="1"/>
</dbReference>
<comment type="subcellular location">
    <subcellularLocation>
        <location evidence="1">Membrane</location>
    </subcellularLocation>
</comment>
<keyword evidence="8" id="KW-0812">Transmembrane</keyword>
<feature type="active site" description="Proton donor/acceptor" evidence="7">
    <location>
        <position position="195"/>
    </location>
</feature>
<accession>E3H6Q7</accession>
<protein>
    <submittedName>
        <fullName evidence="10">Signal peptide peptidase SppA, 67K type</fullName>
    </submittedName>
</protein>
<dbReference type="RefSeq" id="WP_013387096.1">
    <property type="nucleotide sequence ID" value="NC_014632.1"/>
</dbReference>
<evidence type="ECO:0000313" key="10">
    <source>
        <dbReference type="EMBL" id="ADO82426.1"/>
    </source>
</evidence>
<dbReference type="KEGG" id="ipo:Ilyop_0639"/>
<dbReference type="Pfam" id="PF01343">
    <property type="entry name" value="Peptidase_S49"/>
    <property type="match status" value="2"/>
</dbReference>
<dbReference type="InterPro" id="IPR004634">
    <property type="entry name" value="Pept_S49_pIV"/>
</dbReference>
<keyword evidence="4" id="KW-0378">Hydrolase</keyword>
<dbReference type="PANTHER" id="PTHR33209">
    <property type="entry name" value="PROTEASE 4"/>
    <property type="match status" value="1"/>
</dbReference>
<dbReference type="GO" id="GO:0006465">
    <property type="term" value="P:signal peptide processing"/>
    <property type="evidence" value="ECO:0007669"/>
    <property type="project" value="InterPro"/>
</dbReference>
<dbReference type="OrthoDB" id="9764363at2"/>
<dbReference type="NCBIfam" id="TIGR00706">
    <property type="entry name" value="SppA_dom"/>
    <property type="match status" value="1"/>
</dbReference>
<dbReference type="HOGENOM" id="CLU_008856_1_1_0"/>
<dbReference type="NCBIfam" id="TIGR00705">
    <property type="entry name" value="SppA_67K"/>
    <property type="match status" value="1"/>
</dbReference>
<evidence type="ECO:0000256" key="4">
    <source>
        <dbReference type="ARBA" id="ARBA00022801"/>
    </source>
</evidence>
<feature type="domain" description="Peptidase S49" evidence="9">
    <location>
        <begin position="366"/>
        <end position="516"/>
    </location>
</feature>
<comment type="similarity">
    <text evidence="2">Belongs to the peptidase S49 family.</text>
</comment>
<dbReference type="AlphaFoldDB" id="E3H6Q7"/>
<dbReference type="InterPro" id="IPR029045">
    <property type="entry name" value="ClpP/crotonase-like_dom_sf"/>
</dbReference>
<keyword evidence="5" id="KW-0720">Serine protease</keyword>
<keyword evidence="11" id="KW-1185">Reference proteome</keyword>